<evidence type="ECO:0000256" key="5">
    <source>
        <dbReference type="ARBA" id="ARBA00022989"/>
    </source>
</evidence>
<name>A0A127Q3R2_9BURK</name>
<dbReference type="STRING" id="279113.CPter91_2356"/>
<accession>A0A127Q3R2</accession>
<dbReference type="PROSITE" id="PS50850">
    <property type="entry name" value="MFS"/>
    <property type="match status" value="1"/>
</dbReference>
<dbReference type="InterPro" id="IPR010290">
    <property type="entry name" value="TM_effector"/>
</dbReference>
<dbReference type="InterPro" id="IPR036259">
    <property type="entry name" value="MFS_trans_sf"/>
</dbReference>
<dbReference type="CDD" id="cd06173">
    <property type="entry name" value="MFS_MefA_like"/>
    <property type="match status" value="1"/>
</dbReference>
<feature type="transmembrane region" description="Helical" evidence="7">
    <location>
        <begin position="296"/>
        <end position="326"/>
    </location>
</feature>
<dbReference type="PATRIC" id="fig|279113.9.peg.2328"/>
<evidence type="ECO:0000256" key="3">
    <source>
        <dbReference type="ARBA" id="ARBA00022475"/>
    </source>
</evidence>
<feature type="transmembrane region" description="Helical" evidence="7">
    <location>
        <begin position="181"/>
        <end position="200"/>
    </location>
</feature>
<dbReference type="Pfam" id="PF05977">
    <property type="entry name" value="MFS_3"/>
    <property type="match status" value="1"/>
</dbReference>
<evidence type="ECO:0000256" key="4">
    <source>
        <dbReference type="ARBA" id="ARBA00022692"/>
    </source>
</evidence>
<evidence type="ECO:0000256" key="6">
    <source>
        <dbReference type="ARBA" id="ARBA00023136"/>
    </source>
</evidence>
<gene>
    <name evidence="9" type="ORF">CPter91_2356</name>
</gene>
<reference evidence="9 10" key="1">
    <citation type="submission" date="2015-11" db="EMBL/GenBank/DDBJ databases">
        <title>Exploring the genomic traits of fungus-feeding bacterial genus Collimonas.</title>
        <authorList>
            <person name="Song C."/>
            <person name="Schmidt R."/>
            <person name="de Jager V."/>
            <person name="Krzyzanowska D."/>
            <person name="Jongedijk E."/>
            <person name="Cankar K."/>
            <person name="Beekwilder J."/>
            <person name="van Veen A."/>
            <person name="de Boer W."/>
            <person name="van Veen J.A."/>
            <person name="Garbeva P."/>
        </authorList>
    </citation>
    <scope>NUCLEOTIDE SEQUENCE [LARGE SCALE GENOMIC DNA]</scope>
    <source>
        <strain evidence="9 10">Ter91</strain>
    </source>
</reference>
<proteinExistence type="predicted"/>
<protein>
    <submittedName>
        <fullName evidence="9">Major Facilitator Superfamily protein</fullName>
    </submittedName>
</protein>
<evidence type="ECO:0000256" key="1">
    <source>
        <dbReference type="ARBA" id="ARBA00004651"/>
    </source>
</evidence>
<keyword evidence="5 7" id="KW-1133">Transmembrane helix</keyword>
<dbReference type="KEGG" id="cpra:CPter91_2356"/>
<evidence type="ECO:0000256" key="2">
    <source>
        <dbReference type="ARBA" id="ARBA00022448"/>
    </source>
</evidence>
<feature type="transmembrane region" description="Helical" evidence="7">
    <location>
        <begin position="229"/>
        <end position="254"/>
    </location>
</feature>
<dbReference type="GO" id="GO:0005886">
    <property type="term" value="C:plasma membrane"/>
    <property type="evidence" value="ECO:0007669"/>
    <property type="project" value="UniProtKB-SubCell"/>
</dbReference>
<dbReference type="PANTHER" id="PTHR23513:SF9">
    <property type="entry name" value="ENTEROBACTIN EXPORTER ENTS"/>
    <property type="match status" value="1"/>
</dbReference>
<feature type="transmembrane region" description="Helical" evidence="7">
    <location>
        <begin position="152"/>
        <end position="175"/>
    </location>
</feature>
<keyword evidence="6 7" id="KW-0472">Membrane</keyword>
<dbReference type="EMBL" id="CP013234">
    <property type="protein sequence ID" value="AMP04718.1"/>
    <property type="molecule type" value="Genomic_DNA"/>
</dbReference>
<evidence type="ECO:0000259" key="8">
    <source>
        <dbReference type="PROSITE" id="PS50850"/>
    </source>
</evidence>
<dbReference type="PANTHER" id="PTHR23513">
    <property type="entry name" value="INTEGRAL MEMBRANE EFFLUX PROTEIN-RELATED"/>
    <property type="match status" value="1"/>
</dbReference>
<dbReference type="AlphaFoldDB" id="A0A127Q3R2"/>
<feature type="transmembrane region" description="Helical" evidence="7">
    <location>
        <begin position="92"/>
        <end position="112"/>
    </location>
</feature>
<dbReference type="Gene3D" id="1.20.1250.20">
    <property type="entry name" value="MFS general substrate transporter like domains"/>
    <property type="match status" value="1"/>
</dbReference>
<feature type="transmembrane region" description="Helical" evidence="7">
    <location>
        <begin position="118"/>
        <end position="140"/>
    </location>
</feature>
<sequence length="434" mass="45606">MTTPAPTPPVPETETESVLRHRPFTLFWGARVASTLANQMQIVAVGWQVYQLTHSAFDLGMVGLVQFLPALVLALVVGHVADRYDRRKIARICLFIEGLAAAALAIGSYHGWLTKEVIFAIVFVIGATRAFESPTLQALVPGLVPPRLLPRAIAWSASATQTAVIIGPALGGFIYVLGPSAVYASSSTLFLMASLLVALIRIESVLPRREPATVKSVLAGIAFIRSRPAILGAISLDLFAVLLGGATALLPIYAHDILSTGPLGLGLLRSAPAVGALSMAIFLARRPLSRKVGRSMFTAVAIFGMATVVFALSRSFALSLAALVVLGASDMISVVVRSSFVQLETPDHMRGRVSAVNSVFIGTSNQLGEFESGVTAAWLGPVHAVVLGGVGTIVVVLLWIRLFPTLFKLDRLADPHAQAAANPEPSSAGAAKAG</sequence>
<feature type="transmembrane region" description="Helical" evidence="7">
    <location>
        <begin position="378"/>
        <end position="400"/>
    </location>
</feature>
<keyword evidence="2" id="KW-0813">Transport</keyword>
<dbReference type="Proteomes" id="UP000074561">
    <property type="component" value="Chromosome"/>
</dbReference>
<feature type="transmembrane region" description="Helical" evidence="7">
    <location>
        <begin position="266"/>
        <end position="284"/>
    </location>
</feature>
<organism evidence="9 10">
    <name type="scientific">Collimonas pratensis</name>
    <dbReference type="NCBI Taxonomy" id="279113"/>
    <lineage>
        <taxon>Bacteria</taxon>
        <taxon>Pseudomonadati</taxon>
        <taxon>Pseudomonadota</taxon>
        <taxon>Betaproteobacteria</taxon>
        <taxon>Burkholderiales</taxon>
        <taxon>Oxalobacteraceae</taxon>
        <taxon>Collimonas</taxon>
    </lineage>
</organism>
<dbReference type="GO" id="GO:0022857">
    <property type="term" value="F:transmembrane transporter activity"/>
    <property type="evidence" value="ECO:0007669"/>
    <property type="project" value="InterPro"/>
</dbReference>
<dbReference type="SUPFAM" id="SSF103473">
    <property type="entry name" value="MFS general substrate transporter"/>
    <property type="match status" value="1"/>
</dbReference>
<keyword evidence="3" id="KW-1003">Cell membrane</keyword>
<keyword evidence="4 7" id="KW-0812">Transmembrane</keyword>
<evidence type="ECO:0000256" key="7">
    <source>
        <dbReference type="SAM" id="Phobius"/>
    </source>
</evidence>
<feature type="transmembrane region" description="Helical" evidence="7">
    <location>
        <begin position="59"/>
        <end position="80"/>
    </location>
</feature>
<feature type="domain" description="Major facilitator superfamily (MFS) profile" evidence="8">
    <location>
        <begin position="1"/>
        <end position="407"/>
    </location>
</feature>
<evidence type="ECO:0000313" key="9">
    <source>
        <dbReference type="EMBL" id="AMP04718.1"/>
    </source>
</evidence>
<dbReference type="InterPro" id="IPR020846">
    <property type="entry name" value="MFS_dom"/>
</dbReference>
<comment type="subcellular location">
    <subcellularLocation>
        <location evidence="1">Cell membrane</location>
        <topology evidence="1">Multi-pass membrane protein</topology>
    </subcellularLocation>
</comment>
<dbReference type="RefSeq" id="WP_061940108.1">
    <property type="nucleotide sequence ID" value="NZ_CP013234.1"/>
</dbReference>
<evidence type="ECO:0000313" key="10">
    <source>
        <dbReference type="Proteomes" id="UP000074561"/>
    </source>
</evidence>